<keyword evidence="3" id="KW-1185">Reference proteome</keyword>
<organism evidence="2 3">
    <name type="scientific">Butyricimonas hominis</name>
    <dbReference type="NCBI Taxonomy" id="2763032"/>
    <lineage>
        <taxon>Bacteria</taxon>
        <taxon>Pseudomonadati</taxon>
        <taxon>Bacteroidota</taxon>
        <taxon>Bacteroidia</taxon>
        <taxon>Bacteroidales</taxon>
        <taxon>Odoribacteraceae</taxon>
        <taxon>Butyricimonas</taxon>
    </lineage>
</organism>
<sequence length="348" mass="38934">MPQCPNCSQQIDDNDKLIFCPYCLTQIICKQCKEPLPKGAIGCIACGTPIISKVSDSNQINEIEFERKGDSIKFKTKFTDNVGKELVSTFGSIAGVNQFAKRTFSPNTILAKNQQNIAQDAESSYVDAEVLPIDDSELTQALNLIFTLDGDKLIFQKNSFKEQSKLDKEIRISLLVLLGYKYLLNTDDLKRQILTDTLKHRQLNSGGFRNWIVKSDEIGRKGKGIIFLTPDGKDRAIEVLNEVIDKNITKGNISFSKTTGISRKKSSNGNTDSTKKSTTGATSYIKTLIHEGYFKERRTLGDITQYLKEKKAVSFTTAEIGVPIVKLLAPNELEREKGNSGQYEYFTR</sequence>
<comment type="caution">
    <text evidence="2">The sequence shown here is derived from an EMBL/GenBank/DDBJ whole genome shotgun (WGS) entry which is preliminary data.</text>
</comment>
<name>A0ABR7D311_9BACT</name>
<protein>
    <submittedName>
        <fullName evidence="2">Zinc ribbon domain-containing protein</fullName>
    </submittedName>
</protein>
<evidence type="ECO:0000313" key="3">
    <source>
        <dbReference type="Proteomes" id="UP000646484"/>
    </source>
</evidence>
<evidence type="ECO:0000256" key="1">
    <source>
        <dbReference type="SAM" id="MobiDB-lite"/>
    </source>
</evidence>
<evidence type="ECO:0000313" key="2">
    <source>
        <dbReference type="EMBL" id="MBC5622318.1"/>
    </source>
</evidence>
<reference evidence="2 3" key="1">
    <citation type="submission" date="2020-08" db="EMBL/GenBank/DDBJ databases">
        <title>Genome public.</title>
        <authorList>
            <person name="Liu C."/>
            <person name="Sun Q."/>
        </authorList>
    </citation>
    <scope>NUCLEOTIDE SEQUENCE [LARGE SCALE GENOMIC DNA]</scope>
    <source>
        <strain evidence="2 3">NSJ-56</strain>
    </source>
</reference>
<dbReference type="EMBL" id="JACOOH010000006">
    <property type="protein sequence ID" value="MBC5622318.1"/>
    <property type="molecule type" value="Genomic_DNA"/>
</dbReference>
<gene>
    <name evidence="2" type="ORF">H8S64_14550</name>
</gene>
<proteinExistence type="predicted"/>
<feature type="region of interest" description="Disordered" evidence="1">
    <location>
        <begin position="259"/>
        <end position="278"/>
    </location>
</feature>
<dbReference type="Proteomes" id="UP000646484">
    <property type="component" value="Unassembled WGS sequence"/>
</dbReference>
<dbReference type="RefSeq" id="WP_186976955.1">
    <property type="nucleotide sequence ID" value="NZ_JACOOH010000006.1"/>
</dbReference>
<accession>A0ABR7D311</accession>